<dbReference type="InterPro" id="IPR050950">
    <property type="entry name" value="HTH-type_LysR_regulators"/>
</dbReference>
<keyword evidence="3" id="KW-0238">DNA-binding</keyword>
<dbReference type="EMBL" id="CP096034">
    <property type="protein sequence ID" value="UPM53974.1"/>
    <property type="molecule type" value="Genomic_DNA"/>
</dbReference>
<dbReference type="PANTHER" id="PTHR30419:SF8">
    <property type="entry name" value="NITROGEN ASSIMILATION TRANSCRIPTIONAL ACTIVATOR-RELATED"/>
    <property type="match status" value="1"/>
</dbReference>
<evidence type="ECO:0000256" key="3">
    <source>
        <dbReference type="ARBA" id="ARBA00023125"/>
    </source>
</evidence>
<proteinExistence type="inferred from homology"/>
<dbReference type="Proteomes" id="UP000830639">
    <property type="component" value="Chromosome"/>
</dbReference>
<sequence>MNFDQMEHIVTVANEKSITKAADKLYISTSGLSQSITQLEMELGIKIFNRSKKNITPTFEGEIVISTASTILKNINEMNNKLSYYKNDNELHLKIYIAPTFFYPLQEIMVKFHLEKKDLTFELVEKNPFKILENFNKENYDFALIPAALEDLKKVQNISFKHIYRGHICIAVGKNSPFYSRDFVTLKDIKNSKFVLLETADKNQLLKFTKINPEQVIMSSSRSNILLKIVKQSDAILYVHDFTLKNFPMVLSGDLKIIPLMDDEKLIELDFWIIYLESKGLSNLSNEFLEDFIEHFKKYI</sequence>
<dbReference type="RefSeq" id="WP_248267192.1">
    <property type="nucleotide sequence ID" value="NZ_CP096034.1"/>
</dbReference>
<dbReference type="Gene3D" id="3.40.190.290">
    <property type="match status" value="1"/>
</dbReference>
<dbReference type="PROSITE" id="PS50931">
    <property type="entry name" value="HTH_LYSR"/>
    <property type="match status" value="1"/>
</dbReference>
<evidence type="ECO:0000313" key="6">
    <source>
        <dbReference type="EMBL" id="UPM53974.1"/>
    </source>
</evidence>
<evidence type="ECO:0000256" key="1">
    <source>
        <dbReference type="ARBA" id="ARBA00009437"/>
    </source>
</evidence>
<dbReference type="Gene3D" id="1.10.10.10">
    <property type="entry name" value="Winged helix-like DNA-binding domain superfamily/Winged helix DNA-binding domain"/>
    <property type="match status" value="1"/>
</dbReference>
<dbReference type="InterPro" id="IPR000847">
    <property type="entry name" value="LysR_HTH_N"/>
</dbReference>
<keyword evidence="4" id="KW-0804">Transcription</keyword>
<dbReference type="PRINTS" id="PR00039">
    <property type="entry name" value="HTHLYSR"/>
</dbReference>
<dbReference type="InterPro" id="IPR005119">
    <property type="entry name" value="LysR_subst-bd"/>
</dbReference>
<dbReference type="CDD" id="cd05466">
    <property type="entry name" value="PBP2_LTTR_substrate"/>
    <property type="match status" value="1"/>
</dbReference>
<dbReference type="SUPFAM" id="SSF46785">
    <property type="entry name" value="Winged helix' DNA-binding domain"/>
    <property type="match status" value="1"/>
</dbReference>
<dbReference type="Pfam" id="PF00126">
    <property type="entry name" value="HTH_1"/>
    <property type="match status" value="1"/>
</dbReference>
<reference evidence="6 7" key="1">
    <citation type="submission" date="2022-04" db="EMBL/GenBank/DDBJ databases">
        <title>Mechanism of arsenic methylation and mitigation arsenic toxicity by Bacillus sp. LH14 from an Arsenic-Contaminated Paddy Soil.</title>
        <authorList>
            <person name="Wang D."/>
        </authorList>
    </citation>
    <scope>NUCLEOTIDE SEQUENCE [LARGE SCALE GENOMIC DNA]</scope>
    <source>
        <strain evidence="6 7">LH14</strain>
    </source>
</reference>
<dbReference type="PANTHER" id="PTHR30419">
    <property type="entry name" value="HTH-TYPE TRANSCRIPTIONAL REGULATOR YBHD"/>
    <property type="match status" value="1"/>
</dbReference>
<organism evidence="6 7">
    <name type="scientific">Gottfriedia acidiceleris</name>
    <dbReference type="NCBI Taxonomy" id="371036"/>
    <lineage>
        <taxon>Bacteria</taxon>
        <taxon>Bacillati</taxon>
        <taxon>Bacillota</taxon>
        <taxon>Bacilli</taxon>
        <taxon>Bacillales</taxon>
        <taxon>Bacillaceae</taxon>
        <taxon>Gottfriedia</taxon>
    </lineage>
</organism>
<dbReference type="SUPFAM" id="SSF53850">
    <property type="entry name" value="Periplasmic binding protein-like II"/>
    <property type="match status" value="1"/>
</dbReference>
<evidence type="ECO:0000256" key="4">
    <source>
        <dbReference type="ARBA" id="ARBA00023163"/>
    </source>
</evidence>
<keyword evidence="2" id="KW-0805">Transcription regulation</keyword>
<name>A0ABY4JJF1_9BACI</name>
<dbReference type="Pfam" id="PF03466">
    <property type="entry name" value="LysR_substrate"/>
    <property type="match status" value="1"/>
</dbReference>
<evidence type="ECO:0000313" key="7">
    <source>
        <dbReference type="Proteomes" id="UP000830639"/>
    </source>
</evidence>
<keyword evidence="7" id="KW-1185">Reference proteome</keyword>
<gene>
    <name evidence="6" type="ORF">MY490_19845</name>
</gene>
<dbReference type="InterPro" id="IPR036390">
    <property type="entry name" value="WH_DNA-bd_sf"/>
</dbReference>
<comment type="similarity">
    <text evidence="1">Belongs to the LysR transcriptional regulatory family.</text>
</comment>
<dbReference type="InterPro" id="IPR036388">
    <property type="entry name" value="WH-like_DNA-bd_sf"/>
</dbReference>
<accession>A0ABY4JJF1</accession>
<protein>
    <submittedName>
        <fullName evidence="6">LysR family transcriptional regulator</fullName>
    </submittedName>
</protein>
<feature type="domain" description="HTH lysR-type" evidence="5">
    <location>
        <begin position="1"/>
        <end position="58"/>
    </location>
</feature>
<evidence type="ECO:0000259" key="5">
    <source>
        <dbReference type="PROSITE" id="PS50931"/>
    </source>
</evidence>
<evidence type="ECO:0000256" key="2">
    <source>
        <dbReference type="ARBA" id="ARBA00023015"/>
    </source>
</evidence>